<organism evidence="2 3">
    <name type="scientific">Lactobacillus helveticus</name>
    <name type="common">Lactobacillus suntoryeus</name>
    <dbReference type="NCBI Taxonomy" id="1587"/>
    <lineage>
        <taxon>Bacteria</taxon>
        <taxon>Bacillati</taxon>
        <taxon>Bacillota</taxon>
        <taxon>Bacilli</taxon>
        <taxon>Lactobacillales</taxon>
        <taxon>Lactobacillaceae</taxon>
        <taxon>Lactobacillus</taxon>
    </lineage>
</organism>
<protein>
    <submittedName>
        <fullName evidence="2">Uncharacterized protein</fullName>
    </submittedName>
</protein>
<sequence length="68" mass="7527">MTTLTDCSQIHFGKDAVTIGNVKKEKSTKAKIKKAQSSSKKTAPKKKKVVKKKATKKKVKVPKKENSK</sequence>
<feature type="region of interest" description="Disordered" evidence="1">
    <location>
        <begin position="24"/>
        <end position="68"/>
    </location>
</feature>
<evidence type="ECO:0000313" key="2">
    <source>
        <dbReference type="EMBL" id="AUI74461.1"/>
    </source>
</evidence>
<name>A0AAU8XUH3_LACHE</name>
<gene>
    <name evidence="2" type="ORF">Lh8105_06530</name>
</gene>
<accession>A0AAU8XUH3</accession>
<dbReference type="RefSeq" id="WP_023191143.1">
    <property type="nucleotide sequence ID" value="NZ_CP015496.1"/>
</dbReference>
<dbReference type="EMBL" id="CP015496">
    <property type="protein sequence ID" value="AUI74461.1"/>
    <property type="molecule type" value="Genomic_DNA"/>
</dbReference>
<reference evidence="3" key="1">
    <citation type="submission" date="2016-05" db="EMBL/GenBank/DDBJ databases">
        <title>Genome sequence of Lactobacillus helveticus FAM8105.</title>
        <authorList>
            <person name="Ahrens C."/>
            <person name="Schmid M."/>
        </authorList>
    </citation>
    <scope>NUCLEOTIDE SEQUENCE [LARGE SCALE GENOMIC DNA]</scope>
    <source>
        <strain evidence="3">FAM8105</strain>
    </source>
</reference>
<dbReference type="Proteomes" id="UP000234562">
    <property type="component" value="Chromosome"/>
</dbReference>
<proteinExistence type="predicted"/>
<dbReference type="AlphaFoldDB" id="A0AAU8XUH3"/>
<feature type="compositionally biased region" description="Basic residues" evidence="1">
    <location>
        <begin position="42"/>
        <end position="61"/>
    </location>
</feature>
<evidence type="ECO:0000313" key="3">
    <source>
        <dbReference type="Proteomes" id="UP000234562"/>
    </source>
</evidence>
<evidence type="ECO:0000256" key="1">
    <source>
        <dbReference type="SAM" id="MobiDB-lite"/>
    </source>
</evidence>